<feature type="signal peptide" evidence="11">
    <location>
        <begin position="1"/>
        <end position="19"/>
    </location>
</feature>
<evidence type="ECO:0000256" key="9">
    <source>
        <dbReference type="ARBA" id="ARBA00023316"/>
    </source>
</evidence>
<feature type="domain" description="V-type proton ATPase subunit S1/VOA1 transmembrane" evidence="12">
    <location>
        <begin position="228"/>
        <end position="267"/>
    </location>
</feature>
<proteinExistence type="inferred from homology"/>
<sequence>MKPSTAAALLAGAASPALAFSDSSPFILFSTTKLPTAPSASQLQTSSQLLTNVKSLLSSCPTKRYILVSQPNMHAADFRSEPSSSSTSSRGCLMPHLCDAVRDAGEDRAWSVAEVVGQVSATSLEEYVKSVCGEGQAVVERVELKHLPAVSERKAAEGDYDLSRLFDALHGDFTVMVFSDPNEFQAYEPEFSQPVHTDMKRWADEERERAAKASDTPEDKRPLFEKYQFFTPGIFMAFIVLAVVLSILAVGLKSLASLEVSYGAFDKEMGPAAQKKQM</sequence>
<gene>
    <name evidence="13" type="ORF">VTJ49DRAFT_1615</name>
</gene>
<accession>A0ABR3VCC0</accession>
<evidence type="ECO:0000313" key="14">
    <source>
        <dbReference type="Proteomes" id="UP001583172"/>
    </source>
</evidence>
<evidence type="ECO:0000256" key="4">
    <source>
        <dbReference type="ARBA" id="ARBA00022692"/>
    </source>
</evidence>
<feature type="chain" id="PRO_5047208228" description="Protein BIG1" evidence="11">
    <location>
        <begin position="20"/>
        <end position="278"/>
    </location>
</feature>
<comment type="subcellular location">
    <subcellularLocation>
        <location evidence="1">Endoplasmic reticulum membrane</location>
        <topology evidence="1">Single-pass type I membrane protein</topology>
    </subcellularLocation>
</comment>
<evidence type="ECO:0000256" key="5">
    <source>
        <dbReference type="ARBA" id="ARBA00022729"/>
    </source>
</evidence>
<keyword evidence="8 10" id="KW-0472">Membrane</keyword>
<evidence type="ECO:0000256" key="3">
    <source>
        <dbReference type="ARBA" id="ARBA00022089"/>
    </source>
</evidence>
<evidence type="ECO:0000256" key="7">
    <source>
        <dbReference type="ARBA" id="ARBA00022989"/>
    </source>
</evidence>
<keyword evidence="9" id="KW-0961">Cell wall biogenesis/degradation</keyword>
<reference evidence="13 14" key="1">
    <citation type="journal article" date="2024" name="Commun. Biol.">
        <title>Comparative genomic analysis of thermophilic fungi reveals convergent evolutionary adaptations and gene losses.</title>
        <authorList>
            <person name="Steindorff A.S."/>
            <person name="Aguilar-Pontes M.V."/>
            <person name="Robinson A.J."/>
            <person name="Andreopoulos B."/>
            <person name="LaButti K."/>
            <person name="Kuo A."/>
            <person name="Mondo S."/>
            <person name="Riley R."/>
            <person name="Otillar R."/>
            <person name="Haridas S."/>
            <person name="Lipzen A."/>
            <person name="Grimwood J."/>
            <person name="Schmutz J."/>
            <person name="Clum A."/>
            <person name="Reid I.D."/>
            <person name="Moisan M.C."/>
            <person name="Butler G."/>
            <person name="Nguyen T.T.M."/>
            <person name="Dewar K."/>
            <person name="Conant G."/>
            <person name="Drula E."/>
            <person name="Henrissat B."/>
            <person name="Hansel C."/>
            <person name="Singer S."/>
            <person name="Hutchinson M.I."/>
            <person name="de Vries R.P."/>
            <person name="Natvig D.O."/>
            <person name="Powell A.J."/>
            <person name="Tsang A."/>
            <person name="Grigoriev I.V."/>
        </authorList>
    </citation>
    <scope>NUCLEOTIDE SEQUENCE [LARGE SCALE GENOMIC DNA]</scope>
    <source>
        <strain evidence="13 14">CBS 620.91</strain>
    </source>
</reference>
<keyword evidence="14" id="KW-1185">Reference proteome</keyword>
<evidence type="ECO:0000256" key="1">
    <source>
        <dbReference type="ARBA" id="ARBA00004115"/>
    </source>
</evidence>
<dbReference type="PANTHER" id="PTHR28285">
    <property type="entry name" value="PROTEIN BIG1"/>
    <property type="match status" value="1"/>
</dbReference>
<name>A0ABR3VCC0_HUMIN</name>
<keyword evidence="7 10" id="KW-1133">Transmembrane helix</keyword>
<evidence type="ECO:0000256" key="2">
    <source>
        <dbReference type="ARBA" id="ARBA00008203"/>
    </source>
</evidence>
<protein>
    <recommendedName>
        <fullName evidence="3">Protein BIG1</fullName>
    </recommendedName>
</protein>
<dbReference type="Proteomes" id="UP001583172">
    <property type="component" value="Unassembled WGS sequence"/>
</dbReference>
<comment type="similarity">
    <text evidence="2">Belongs to the BIG1 family.</text>
</comment>
<evidence type="ECO:0000256" key="8">
    <source>
        <dbReference type="ARBA" id="ARBA00023136"/>
    </source>
</evidence>
<evidence type="ECO:0000256" key="10">
    <source>
        <dbReference type="SAM" id="Phobius"/>
    </source>
</evidence>
<dbReference type="EMBL" id="JAZGSY010000162">
    <property type="protein sequence ID" value="KAL1839347.1"/>
    <property type="molecule type" value="Genomic_DNA"/>
</dbReference>
<comment type="caution">
    <text evidence="13">The sequence shown here is derived from an EMBL/GenBank/DDBJ whole genome shotgun (WGS) entry which is preliminary data.</text>
</comment>
<dbReference type="PANTHER" id="PTHR28285:SF1">
    <property type="entry name" value="PROTEIN BIG1"/>
    <property type="match status" value="1"/>
</dbReference>
<dbReference type="InterPro" id="IPR046756">
    <property type="entry name" value="VAS1/VOA1_TM"/>
</dbReference>
<dbReference type="Pfam" id="PF20520">
    <property type="entry name" value="Ac45-VOA1_TM"/>
    <property type="match status" value="1"/>
</dbReference>
<feature type="transmembrane region" description="Helical" evidence="10">
    <location>
        <begin position="229"/>
        <end position="252"/>
    </location>
</feature>
<keyword evidence="6" id="KW-0256">Endoplasmic reticulum</keyword>
<keyword evidence="5 11" id="KW-0732">Signal</keyword>
<evidence type="ECO:0000259" key="12">
    <source>
        <dbReference type="Pfam" id="PF20520"/>
    </source>
</evidence>
<evidence type="ECO:0000256" key="6">
    <source>
        <dbReference type="ARBA" id="ARBA00022824"/>
    </source>
</evidence>
<evidence type="ECO:0000256" key="11">
    <source>
        <dbReference type="SAM" id="SignalP"/>
    </source>
</evidence>
<organism evidence="13 14">
    <name type="scientific">Humicola insolens</name>
    <name type="common">Soft-rot fungus</name>
    <dbReference type="NCBI Taxonomy" id="85995"/>
    <lineage>
        <taxon>Eukaryota</taxon>
        <taxon>Fungi</taxon>
        <taxon>Dikarya</taxon>
        <taxon>Ascomycota</taxon>
        <taxon>Pezizomycotina</taxon>
        <taxon>Sordariomycetes</taxon>
        <taxon>Sordariomycetidae</taxon>
        <taxon>Sordariales</taxon>
        <taxon>Chaetomiaceae</taxon>
        <taxon>Mycothermus</taxon>
    </lineage>
</organism>
<dbReference type="InterPro" id="IPR037654">
    <property type="entry name" value="Big1"/>
</dbReference>
<keyword evidence="4 10" id="KW-0812">Transmembrane</keyword>
<evidence type="ECO:0000313" key="13">
    <source>
        <dbReference type="EMBL" id="KAL1839347.1"/>
    </source>
</evidence>